<dbReference type="Pfam" id="PF07755">
    <property type="entry name" value="DUF1611"/>
    <property type="match status" value="1"/>
</dbReference>
<dbReference type="InterPro" id="IPR035402">
    <property type="entry name" value="DgcN-like_N"/>
</dbReference>
<dbReference type="SUPFAM" id="SSF52540">
    <property type="entry name" value="P-loop containing nucleoside triphosphate hydrolases"/>
    <property type="match status" value="1"/>
</dbReference>
<dbReference type="EMBL" id="CP070969">
    <property type="protein sequence ID" value="QSF44386.1"/>
    <property type="molecule type" value="Genomic_DNA"/>
</dbReference>
<dbReference type="InterPro" id="IPR027417">
    <property type="entry name" value="P-loop_NTPase"/>
</dbReference>
<evidence type="ECO:0000259" key="1">
    <source>
        <dbReference type="Pfam" id="PF07755"/>
    </source>
</evidence>
<evidence type="ECO:0000313" key="4">
    <source>
        <dbReference type="Proteomes" id="UP000663452"/>
    </source>
</evidence>
<dbReference type="Proteomes" id="UP000663452">
    <property type="component" value="Chromosome"/>
</dbReference>
<dbReference type="PANTHER" id="PTHR40690:SF1">
    <property type="entry name" value="DUF1611 DOMAIN-CONTAINING PROTEIN"/>
    <property type="match status" value="1"/>
</dbReference>
<dbReference type="PIRSF" id="PIRSF026760">
    <property type="entry name" value="UCP026760"/>
    <property type="match status" value="1"/>
</dbReference>
<accession>A0ABX7LAS5</accession>
<dbReference type="InterPro" id="IPR035086">
    <property type="entry name" value="DgcN-like_C"/>
</dbReference>
<dbReference type="PANTHER" id="PTHR40690">
    <property type="entry name" value="GLL3100 PROTEIN"/>
    <property type="match status" value="1"/>
</dbReference>
<organism evidence="3 4">
    <name type="scientific">Paenibacillus tianjinensis</name>
    <dbReference type="NCBI Taxonomy" id="2810347"/>
    <lineage>
        <taxon>Bacteria</taxon>
        <taxon>Bacillati</taxon>
        <taxon>Bacillota</taxon>
        <taxon>Bacilli</taxon>
        <taxon>Bacillales</taxon>
        <taxon>Paenibacillaceae</taxon>
        <taxon>Paenibacillus</taxon>
    </lineage>
</organism>
<feature type="domain" description="D-glutamate N-acetyltransferase-like C-terminal" evidence="1">
    <location>
        <begin position="138"/>
        <end position="335"/>
    </location>
</feature>
<keyword evidence="4" id="KW-1185">Reference proteome</keyword>
<dbReference type="Gene3D" id="3.40.50.720">
    <property type="entry name" value="NAD(P)-binding Rossmann-like Domain"/>
    <property type="match status" value="1"/>
</dbReference>
<gene>
    <name evidence="3" type="ORF">JRJ22_24770</name>
</gene>
<sequence>MPSNKRIAILTGGELDTLQAKMAHGVMRYRNDIAVVIDAKHAGGNVKSIVPYVDKDIPVVADFSGASAYDLEELLVGVAPPGGQLPPDWIGIIIQALQAGIRVISGLHHKLNEMNQLLRYAQPGQMIDLRYAGRYEEVAKGQAGALNNNVILTVGSDCASGKMTTALELYNASLDRGLRSDFIPTGQTGMYIAGKGFAIDAVVSDFMAGAIEHFVCQSATEHDFIFVEGQGSILHPAYSGVTLGLLHGSAPNLIVFAHDVSRPKLAYYDKSIPALEEQIELVERLANYQRGCRVLGISLFAKDLHPEEVREMIYQMELKHRIPVFAPLVFGCDKFIDILEEYR</sequence>
<evidence type="ECO:0000259" key="2">
    <source>
        <dbReference type="Pfam" id="PF17396"/>
    </source>
</evidence>
<dbReference type="RefSeq" id="WP_206101968.1">
    <property type="nucleotide sequence ID" value="NZ_CP070969.1"/>
</dbReference>
<reference evidence="3 4" key="1">
    <citation type="submission" date="2021-02" db="EMBL/GenBank/DDBJ databases">
        <title>Paenibacillus tianjinensis sp. nov.</title>
        <authorList>
            <person name="Liu H."/>
        </authorList>
    </citation>
    <scope>NUCLEOTIDE SEQUENCE [LARGE SCALE GENOMIC DNA]</scope>
    <source>
        <strain evidence="3 4">TB2019</strain>
    </source>
</reference>
<name>A0ABX7LAS5_9BACL</name>
<proteinExistence type="predicted"/>
<dbReference type="Pfam" id="PF17396">
    <property type="entry name" value="DUF1611_N"/>
    <property type="match status" value="1"/>
</dbReference>
<feature type="domain" description="D-glutamate N-acetyltransferase-like N-terminal" evidence="2">
    <location>
        <begin position="40"/>
        <end position="130"/>
    </location>
</feature>
<evidence type="ECO:0000313" key="3">
    <source>
        <dbReference type="EMBL" id="QSF44386.1"/>
    </source>
</evidence>
<dbReference type="InterPro" id="IPR011669">
    <property type="entry name" value="DgcN-like"/>
</dbReference>
<protein>
    <submittedName>
        <fullName evidence="3">DUF1611 domain-containing protein</fullName>
    </submittedName>
</protein>
<dbReference type="Gene3D" id="3.40.50.300">
    <property type="entry name" value="P-loop containing nucleotide triphosphate hydrolases"/>
    <property type="match status" value="1"/>
</dbReference>